<evidence type="ECO:0000256" key="1">
    <source>
        <dbReference type="SAM" id="MobiDB-lite"/>
    </source>
</evidence>
<feature type="region of interest" description="Disordered" evidence="1">
    <location>
        <begin position="71"/>
        <end position="129"/>
    </location>
</feature>
<comment type="caution">
    <text evidence="3">The sequence shown here is derived from an EMBL/GenBank/DDBJ whole genome shotgun (WGS) entry which is preliminary data.</text>
</comment>
<name>A0A226EZP8_FOLCA</name>
<dbReference type="InterPro" id="IPR013087">
    <property type="entry name" value="Znf_C2H2_type"/>
</dbReference>
<feature type="domain" description="C2H2-type" evidence="2">
    <location>
        <begin position="164"/>
        <end position="185"/>
    </location>
</feature>
<dbReference type="PROSITE" id="PS00028">
    <property type="entry name" value="ZINC_FINGER_C2H2_1"/>
    <property type="match status" value="2"/>
</dbReference>
<feature type="compositionally biased region" description="Polar residues" evidence="1">
    <location>
        <begin position="87"/>
        <end position="105"/>
    </location>
</feature>
<evidence type="ECO:0000313" key="4">
    <source>
        <dbReference type="Proteomes" id="UP000198287"/>
    </source>
</evidence>
<proteinExistence type="predicted"/>
<dbReference type="SMART" id="SM00355">
    <property type="entry name" value="ZnF_C2H2"/>
    <property type="match status" value="2"/>
</dbReference>
<feature type="domain" description="C2H2-type" evidence="2">
    <location>
        <begin position="134"/>
        <end position="157"/>
    </location>
</feature>
<evidence type="ECO:0000259" key="2">
    <source>
        <dbReference type="PROSITE" id="PS00028"/>
    </source>
</evidence>
<gene>
    <name evidence="3" type="ORF">Fcan01_00834</name>
</gene>
<reference evidence="3 4" key="1">
    <citation type="submission" date="2015-12" db="EMBL/GenBank/DDBJ databases">
        <title>The genome of Folsomia candida.</title>
        <authorList>
            <person name="Faddeeva A."/>
            <person name="Derks M.F."/>
            <person name="Anvar Y."/>
            <person name="Smit S."/>
            <person name="Van Straalen N."/>
            <person name="Roelofs D."/>
        </authorList>
    </citation>
    <scope>NUCLEOTIDE SEQUENCE [LARGE SCALE GENOMIC DNA]</scope>
    <source>
        <strain evidence="3 4">VU population</strain>
        <tissue evidence="3">Whole body</tissue>
    </source>
</reference>
<sequence>MNNMTSIGVEDAKSVILSWITAATDSQEKVKFFKQMGQLLTLPEMKQVNNALQQVKKKKVLEVVRSTNAANLQGSPPKATDGVTFAPGNNNKNGCSTKSDTNNLPSLVPHNTGRNGGTPRNKSSRIFRDNRARCPVKTCHERFETYRAFSQHIQSVHITWDRKCVLCGQKFHVLDKFCDHLQTKHGSVESSPEGKTPKPAKPILEDVEMAAGAGLDSELKLKQEVDQDIKVENDVVPEFKNLTM</sequence>
<organism evidence="3 4">
    <name type="scientific">Folsomia candida</name>
    <name type="common">Springtail</name>
    <dbReference type="NCBI Taxonomy" id="158441"/>
    <lineage>
        <taxon>Eukaryota</taxon>
        <taxon>Metazoa</taxon>
        <taxon>Ecdysozoa</taxon>
        <taxon>Arthropoda</taxon>
        <taxon>Hexapoda</taxon>
        <taxon>Collembola</taxon>
        <taxon>Entomobryomorpha</taxon>
        <taxon>Isotomoidea</taxon>
        <taxon>Isotomidae</taxon>
        <taxon>Proisotominae</taxon>
        <taxon>Folsomia</taxon>
    </lineage>
</organism>
<protein>
    <recommendedName>
        <fullName evidence="2">C2H2-type domain-containing protein</fullName>
    </recommendedName>
</protein>
<dbReference type="EMBL" id="LNIX01000001">
    <property type="protein sequence ID" value="OXA62351.1"/>
    <property type="molecule type" value="Genomic_DNA"/>
</dbReference>
<dbReference type="Proteomes" id="UP000198287">
    <property type="component" value="Unassembled WGS sequence"/>
</dbReference>
<evidence type="ECO:0000313" key="3">
    <source>
        <dbReference type="EMBL" id="OXA62351.1"/>
    </source>
</evidence>
<dbReference type="AlphaFoldDB" id="A0A226EZP8"/>
<keyword evidence="4" id="KW-1185">Reference proteome</keyword>
<accession>A0A226EZP8</accession>